<dbReference type="InterPro" id="IPR020843">
    <property type="entry name" value="ER"/>
</dbReference>
<dbReference type="OrthoDB" id="9780520at2"/>
<dbReference type="CDD" id="cd05276">
    <property type="entry name" value="p53_inducible_oxidoreductase"/>
    <property type="match status" value="1"/>
</dbReference>
<dbReference type="Gene3D" id="3.40.50.720">
    <property type="entry name" value="NAD(P)-binding Rossmann-like Domain"/>
    <property type="match status" value="1"/>
</dbReference>
<feature type="domain" description="Enoyl reductase (ER)" evidence="3">
    <location>
        <begin position="7"/>
        <end position="316"/>
    </location>
</feature>
<dbReference type="SMART" id="SM00829">
    <property type="entry name" value="PKS_ER"/>
    <property type="match status" value="1"/>
</dbReference>
<dbReference type="Pfam" id="PF00107">
    <property type="entry name" value="ADH_zinc_N"/>
    <property type="match status" value="1"/>
</dbReference>
<dbReference type="Gene3D" id="3.90.180.10">
    <property type="entry name" value="Medium-chain alcohol dehydrogenases, catalytic domain"/>
    <property type="match status" value="1"/>
</dbReference>
<sequence length="319" mass="34411">MNAITVHRDKLVWEDVPDPRPAAGEVLVRVRAAGVNRADLAQRAGHYPPPPGASEILGLEVAGEIAELGPGVSGWRVGDRVCALLAGGGYAELVNVPAALLMPVPEGWRFEEAAALPEVFFTAFLNLFLEWNLKEGEAVLIHGGASGVGTAAIQLAVAAGCTVFATAGTPEKVAACEALGATAFNYREEDFAEALTPHVAGVDVVLDMVGKDYLARNLRVLKTGGRLIVIATLSGNRAEIDLRLLMQKRLTLRGSTLRSRPLGEKVALKEAFMARFWERIEARRLRPLIDSTFDIREVESAHERMRGNQNIGKLVLRVP</sequence>
<keyword evidence="2" id="KW-0560">Oxidoreductase</keyword>
<dbReference type="KEGG" id="tra:Trad_2117"/>
<dbReference type="AlphaFoldDB" id="D7CRE2"/>
<dbReference type="PANTHER" id="PTHR48106">
    <property type="entry name" value="QUINONE OXIDOREDUCTASE PIG3-RELATED"/>
    <property type="match status" value="1"/>
</dbReference>
<gene>
    <name evidence="4" type="ordered locus">Trad_2117</name>
</gene>
<dbReference type="RefSeq" id="WP_013178594.1">
    <property type="nucleotide sequence ID" value="NC_014221.1"/>
</dbReference>
<accession>D7CRE2</accession>
<dbReference type="InterPro" id="IPR013154">
    <property type="entry name" value="ADH-like_N"/>
</dbReference>
<evidence type="ECO:0000256" key="1">
    <source>
        <dbReference type="ARBA" id="ARBA00022857"/>
    </source>
</evidence>
<dbReference type="STRING" id="649638.Trad_2117"/>
<dbReference type="InterPro" id="IPR013149">
    <property type="entry name" value="ADH-like_C"/>
</dbReference>
<keyword evidence="1" id="KW-0521">NADP</keyword>
<reference evidence="5" key="1">
    <citation type="submission" date="2010-05" db="EMBL/GenBank/DDBJ databases">
        <title>The complete genome of Truepera radiovictris DSM 17093.</title>
        <authorList>
            <consortium name="US DOE Joint Genome Institute (JGI-PGF)"/>
            <person name="Lucas S."/>
            <person name="Copeland A."/>
            <person name="Lapidus A."/>
            <person name="Glavina del Rio T."/>
            <person name="Dalin E."/>
            <person name="Tice H."/>
            <person name="Bruce D."/>
            <person name="Goodwin L."/>
            <person name="Pitluck S."/>
            <person name="Kyrpides N."/>
            <person name="Mavromatis K."/>
            <person name="Ovchinnikova G."/>
            <person name="Munk A.C."/>
            <person name="Detter J.C."/>
            <person name="Han C."/>
            <person name="Tapia R."/>
            <person name="Land M."/>
            <person name="Hauser L."/>
            <person name="Markowitz V."/>
            <person name="Cheng J.-F."/>
            <person name="Hugenholtz P."/>
            <person name="Woyke T."/>
            <person name="Wu D."/>
            <person name="Tindall B."/>
            <person name="Pomrenke H.G."/>
            <person name="Brambilla E."/>
            <person name="Klenk H.-P."/>
            <person name="Eisen J.A."/>
        </authorList>
    </citation>
    <scope>NUCLEOTIDE SEQUENCE [LARGE SCALE GENOMIC DNA]</scope>
    <source>
        <strain evidence="5">DSM 17093 / CIP 108686 / LMG 22925 / RQ-24</strain>
    </source>
</reference>
<dbReference type="PANTHER" id="PTHR48106:SF8">
    <property type="entry name" value="OS02G0805600 PROTEIN"/>
    <property type="match status" value="1"/>
</dbReference>
<dbReference type="Pfam" id="PF08240">
    <property type="entry name" value="ADH_N"/>
    <property type="match status" value="1"/>
</dbReference>
<dbReference type="SUPFAM" id="SSF51735">
    <property type="entry name" value="NAD(P)-binding Rossmann-fold domains"/>
    <property type="match status" value="1"/>
</dbReference>
<dbReference type="GO" id="GO:0070402">
    <property type="term" value="F:NADPH binding"/>
    <property type="evidence" value="ECO:0007669"/>
    <property type="project" value="TreeGrafter"/>
</dbReference>
<dbReference type="NCBIfam" id="TIGR02824">
    <property type="entry name" value="quinone_pig3"/>
    <property type="match status" value="1"/>
</dbReference>
<proteinExistence type="predicted"/>
<dbReference type="GO" id="GO:0016651">
    <property type="term" value="F:oxidoreductase activity, acting on NAD(P)H"/>
    <property type="evidence" value="ECO:0007669"/>
    <property type="project" value="TreeGrafter"/>
</dbReference>
<dbReference type="HOGENOM" id="CLU_026673_3_4_0"/>
<evidence type="ECO:0000313" key="4">
    <source>
        <dbReference type="EMBL" id="ADI15230.1"/>
    </source>
</evidence>
<organism evidence="4 5">
    <name type="scientific">Truepera radiovictrix (strain DSM 17093 / CIP 108686 / LMG 22925 / RQ-24)</name>
    <dbReference type="NCBI Taxonomy" id="649638"/>
    <lineage>
        <taxon>Bacteria</taxon>
        <taxon>Thermotogati</taxon>
        <taxon>Deinococcota</taxon>
        <taxon>Deinococci</taxon>
        <taxon>Trueperales</taxon>
        <taxon>Trueperaceae</taxon>
        <taxon>Truepera</taxon>
    </lineage>
</organism>
<name>D7CRE2_TRURR</name>
<dbReference type="eggNOG" id="COG0604">
    <property type="taxonomic scope" value="Bacteria"/>
</dbReference>
<dbReference type="InterPro" id="IPR011032">
    <property type="entry name" value="GroES-like_sf"/>
</dbReference>
<evidence type="ECO:0000313" key="5">
    <source>
        <dbReference type="Proteomes" id="UP000000379"/>
    </source>
</evidence>
<dbReference type="InterPro" id="IPR036291">
    <property type="entry name" value="NAD(P)-bd_dom_sf"/>
</dbReference>
<protein>
    <submittedName>
        <fullName evidence="4">NAD(P)H quinone oxidoreductase, PIG3 family</fullName>
    </submittedName>
</protein>
<reference evidence="4 5" key="2">
    <citation type="journal article" date="2011" name="Stand. Genomic Sci.">
        <title>Complete genome sequence of Truepera radiovictrix type strain (RQ-24).</title>
        <authorList>
            <person name="Ivanova N."/>
            <person name="Rohde C."/>
            <person name="Munk C."/>
            <person name="Nolan M."/>
            <person name="Lucas S."/>
            <person name="Del Rio T.G."/>
            <person name="Tice H."/>
            <person name="Deshpande S."/>
            <person name="Cheng J.F."/>
            <person name="Tapia R."/>
            <person name="Han C."/>
            <person name="Goodwin L."/>
            <person name="Pitluck S."/>
            <person name="Liolios K."/>
            <person name="Mavromatis K."/>
            <person name="Mikhailova N."/>
            <person name="Pati A."/>
            <person name="Chen A."/>
            <person name="Palaniappan K."/>
            <person name="Land M."/>
            <person name="Hauser L."/>
            <person name="Chang Y.J."/>
            <person name="Jeffries C.D."/>
            <person name="Brambilla E."/>
            <person name="Rohde M."/>
            <person name="Goker M."/>
            <person name="Tindall B.J."/>
            <person name="Woyke T."/>
            <person name="Bristow J."/>
            <person name="Eisen J.A."/>
            <person name="Markowitz V."/>
            <person name="Hugenholtz P."/>
            <person name="Kyrpides N.C."/>
            <person name="Klenk H.P."/>
            <person name="Lapidus A."/>
        </authorList>
    </citation>
    <scope>NUCLEOTIDE SEQUENCE [LARGE SCALE GENOMIC DNA]</scope>
    <source>
        <strain evidence="5">DSM 17093 / CIP 108686 / LMG 22925 / RQ-24</strain>
    </source>
</reference>
<keyword evidence="5" id="KW-1185">Reference proteome</keyword>
<dbReference type="Proteomes" id="UP000000379">
    <property type="component" value="Chromosome"/>
</dbReference>
<evidence type="ECO:0000256" key="2">
    <source>
        <dbReference type="ARBA" id="ARBA00023002"/>
    </source>
</evidence>
<evidence type="ECO:0000259" key="3">
    <source>
        <dbReference type="SMART" id="SM00829"/>
    </source>
</evidence>
<dbReference type="EMBL" id="CP002049">
    <property type="protein sequence ID" value="ADI15230.1"/>
    <property type="molecule type" value="Genomic_DNA"/>
</dbReference>
<dbReference type="InterPro" id="IPR014189">
    <property type="entry name" value="Quinone_OxRdtase_PIG3"/>
</dbReference>
<dbReference type="SUPFAM" id="SSF50129">
    <property type="entry name" value="GroES-like"/>
    <property type="match status" value="1"/>
</dbReference>